<evidence type="ECO:0000313" key="2">
    <source>
        <dbReference type="EMBL" id="DBA35542.1"/>
    </source>
</evidence>
<feature type="transmembrane region" description="Helical" evidence="1">
    <location>
        <begin position="12"/>
        <end position="31"/>
    </location>
</feature>
<keyword evidence="3" id="KW-1185">Reference proteome</keyword>
<sequence length="70" mass="7969">MLNLTSMRNCNLVAIFPLRIAILLQLIAIPKIEKPRISVFDPILMQVAIQYLKVATVAIVNVYTNVYRLL</sequence>
<keyword evidence="1" id="KW-1133">Transmembrane helix</keyword>
<evidence type="ECO:0000313" key="3">
    <source>
        <dbReference type="Proteomes" id="UP001302343"/>
    </source>
</evidence>
<gene>
    <name evidence="2" type="ORF">vir323_00030</name>
</gene>
<proteinExistence type="predicted"/>
<evidence type="ECO:0000256" key="1">
    <source>
        <dbReference type="SAM" id="Phobius"/>
    </source>
</evidence>
<organism evidence="2 3">
    <name type="scientific">Caudoviricetes sp. vir323</name>
    <dbReference type="NCBI Taxonomy" id="3068356"/>
    <lineage>
        <taxon>Viruses</taxon>
        <taxon>Duplodnaviria</taxon>
        <taxon>Heunggongvirae</taxon>
        <taxon>Uroviricota</taxon>
        <taxon>Caudoviricetes</taxon>
    </lineage>
</organism>
<accession>A0AA87CHX5</accession>
<protein>
    <submittedName>
        <fullName evidence="2">Uncharacterized protein</fullName>
    </submittedName>
</protein>
<keyword evidence="1" id="KW-0812">Transmembrane</keyword>
<dbReference type="GeneID" id="300198925"/>
<dbReference type="Proteomes" id="UP001302343">
    <property type="component" value="Segment"/>
</dbReference>
<dbReference type="RefSeq" id="YP_013605322.1">
    <property type="nucleotide sequence ID" value="NC_133304.1"/>
</dbReference>
<name>A0AA87CHX5_9CAUD</name>
<feature type="transmembrane region" description="Helical" evidence="1">
    <location>
        <begin position="43"/>
        <end position="64"/>
    </location>
</feature>
<reference evidence="2 3" key="1">
    <citation type="journal article" date="2023" name="Nat. Microbiol.">
        <title>A compendium of viruses from methanogenic archaea reveals their diversity and adaptations to the gut environment.</title>
        <authorList>
            <person name="Medvedeva S."/>
            <person name="Borrel G."/>
            <person name="Krupovic M."/>
            <person name="Gribaldo S."/>
        </authorList>
    </citation>
    <scope>NUCLEOTIDE SEQUENCE [LARGE SCALE GENOMIC DNA]</scope>
</reference>
<keyword evidence="1" id="KW-0472">Membrane</keyword>
<dbReference type="EMBL" id="BK063679">
    <property type="protein sequence ID" value="DBA35542.1"/>
    <property type="molecule type" value="Genomic_DNA"/>
</dbReference>